<comment type="caution">
    <text evidence="1">The sequence shown here is derived from an EMBL/GenBank/DDBJ whole genome shotgun (WGS) entry which is preliminary data.</text>
</comment>
<evidence type="ECO:0000313" key="1">
    <source>
        <dbReference type="EMBL" id="TDX26024.1"/>
    </source>
</evidence>
<protein>
    <submittedName>
        <fullName evidence="1">Uncharacterized protein</fullName>
    </submittedName>
</protein>
<dbReference type="EMBL" id="SOEC01000017">
    <property type="protein sequence ID" value="TDX26024.1"/>
    <property type="molecule type" value="Genomic_DNA"/>
</dbReference>
<gene>
    <name evidence="1" type="ORF">DFO67_1176</name>
</gene>
<proteinExistence type="predicted"/>
<reference evidence="1 2" key="1">
    <citation type="submission" date="2019-03" db="EMBL/GenBank/DDBJ databases">
        <title>Freshwater and sediment microbial communities from various areas in North America, analyzing microbe dynamics in response to fracking.</title>
        <authorList>
            <person name="Lamendella R."/>
        </authorList>
    </citation>
    <scope>NUCLEOTIDE SEQUENCE [LARGE SCALE GENOMIC DNA]</scope>
    <source>
        <strain evidence="1 2">6_TX</strain>
    </source>
</reference>
<evidence type="ECO:0000313" key="2">
    <source>
        <dbReference type="Proteomes" id="UP000294489"/>
    </source>
</evidence>
<name>A0A4R8FIR8_9GAMM</name>
<dbReference type="Proteomes" id="UP000294489">
    <property type="component" value="Unassembled WGS sequence"/>
</dbReference>
<sequence length="156" mass="17337">MSTLPSDTIPASMRNRVALWACSQEILSYLPPEARNEDEGLREQSQALLAELPTESILLPLSMAACQPGIDTPEAAYVEALRMVREEADRLLLLDAIVARIDAVYDVRQTLLTDLVTECIENRGNFSAKTYDTAVFCAGRDVMQSIQCHYIDLVQC</sequence>
<organism evidence="1 2">
    <name type="scientific">Modicisalibacter xianhensis</name>
    <dbReference type="NCBI Taxonomy" id="442341"/>
    <lineage>
        <taxon>Bacteria</taxon>
        <taxon>Pseudomonadati</taxon>
        <taxon>Pseudomonadota</taxon>
        <taxon>Gammaproteobacteria</taxon>
        <taxon>Oceanospirillales</taxon>
        <taxon>Halomonadaceae</taxon>
        <taxon>Modicisalibacter</taxon>
    </lineage>
</organism>
<dbReference type="AlphaFoldDB" id="A0A4R8FIR8"/>
<accession>A0A4R8FIR8</accession>
<dbReference type="RefSeq" id="WP_134019530.1">
    <property type="nucleotide sequence ID" value="NZ_SOEC01000017.1"/>
</dbReference>